<keyword evidence="2" id="KW-1185">Reference proteome</keyword>
<organism evidence="1 2">
    <name type="scientific">Endozoicomonas numazuensis</name>
    <dbReference type="NCBI Taxonomy" id="1137799"/>
    <lineage>
        <taxon>Bacteria</taxon>
        <taxon>Pseudomonadati</taxon>
        <taxon>Pseudomonadota</taxon>
        <taxon>Gammaproteobacteria</taxon>
        <taxon>Oceanospirillales</taxon>
        <taxon>Endozoicomonadaceae</taxon>
        <taxon>Endozoicomonas</taxon>
    </lineage>
</organism>
<name>A0A081NDK9_9GAMM</name>
<reference evidence="1 2" key="1">
    <citation type="submission" date="2014-06" db="EMBL/GenBank/DDBJ databases">
        <title>Whole Genome Sequences of Three Symbiotic Endozoicomonas Bacteria.</title>
        <authorList>
            <person name="Neave M.J."/>
            <person name="Apprill A."/>
            <person name="Voolstra C.R."/>
        </authorList>
    </citation>
    <scope>NUCLEOTIDE SEQUENCE [LARGE SCALE GENOMIC DNA]</scope>
    <source>
        <strain evidence="1 2">DSM 25634</strain>
    </source>
</reference>
<gene>
    <name evidence="1" type="ORF">GZ78_22070</name>
</gene>
<accession>A0A081NDK9</accession>
<evidence type="ECO:0000313" key="2">
    <source>
        <dbReference type="Proteomes" id="UP000028073"/>
    </source>
</evidence>
<dbReference type="EMBL" id="JOKH01000005">
    <property type="protein sequence ID" value="KEQ16532.1"/>
    <property type="molecule type" value="Genomic_DNA"/>
</dbReference>
<comment type="caution">
    <text evidence="1">The sequence shown here is derived from an EMBL/GenBank/DDBJ whole genome shotgun (WGS) entry which is preliminary data.</text>
</comment>
<sequence length="59" mass="6599">MSLCLSFNTALSREEVVEGFFAGSINELLLESAWQGYEIVWYIIPLPYGEHSAGLVLFS</sequence>
<proteinExistence type="predicted"/>
<protein>
    <submittedName>
        <fullName evidence="1">Uncharacterized protein</fullName>
    </submittedName>
</protein>
<dbReference type="Proteomes" id="UP000028073">
    <property type="component" value="Unassembled WGS sequence"/>
</dbReference>
<evidence type="ECO:0000313" key="1">
    <source>
        <dbReference type="EMBL" id="KEQ16532.1"/>
    </source>
</evidence>
<dbReference type="AlphaFoldDB" id="A0A081NDK9"/>